<dbReference type="InterPro" id="IPR050437">
    <property type="entry name" value="Ribos_protein_bS1-like"/>
</dbReference>
<dbReference type="FunFam" id="2.40.50.140:FF:000102">
    <property type="entry name" value="30S ribosomal protein S1"/>
    <property type="match status" value="1"/>
</dbReference>
<comment type="subcellular location">
    <subcellularLocation>
        <location evidence="1">Plastid</location>
        <location evidence="1">Chloroplast</location>
    </subcellularLocation>
</comment>
<dbReference type="CDD" id="cd05692">
    <property type="entry name" value="S1_RPS1_repeat_hs4"/>
    <property type="match status" value="1"/>
</dbReference>
<organism evidence="14 15">
    <name type="scientific">Zizania palustris</name>
    <name type="common">Northern wild rice</name>
    <dbReference type="NCBI Taxonomy" id="103762"/>
    <lineage>
        <taxon>Eukaryota</taxon>
        <taxon>Viridiplantae</taxon>
        <taxon>Streptophyta</taxon>
        <taxon>Embryophyta</taxon>
        <taxon>Tracheophyta</taxon>
        <taxon>Spermatophyta</taxon>
        <taxon>Magnoliopsida</taxon>
        <taxon>Liliopsida</taxon>
        <taxon>Poales</taxon>
        <taxon>Poaceae</taxon>
        <taxon>BOP clade</taxon>
        <taxon>Oryzoideae</taxon>
        <taxon>Oryzeae</taxon>
        <taxon>Zizaniinae</taxon>
        <taxon>Zizania</taxon>
    </lineage>
</organism>
<evidence type="ECO:0000313" key="14">
    <source>
        <dbReference type="EMBL" id="KAG8063609.1"/>
    </source>
</evidence>
<feature type="region of interest" description="Disordered" evidence="12">
    <location>
        <begin position="91"/>
        <end position="112"/>
    </location>
</feature>
<evidence type="ECO:0000256" key="8">
    <source>
        <dbReference type="ARBA" id="ARBA00022980"/>
    </source>
</evidence>
<dbReference type="Proteomes" id="UP000729402">
    <property type="component" value="Unassembled WGS sequence"/>
</dbReference>
<gene>
    <name evidence="14" type="ORF">GUJ93_ZPchr0003g17863</name>
</gene>
<evidence type="ECO:0000256" key="3">
    <source>
        <dbReference type="ARBA" id="ARBA00022528"/>
    </source>
</evidence>
<protein>
    <recommendedName>
        <fullName evidence="10">Small ribosomal subunit protein bS1c</fullName>
    </recommendedName>
    <alternativeName>
        <fullName evidence="11">30S ribosomal protein S1, chloroplastic</fullName>
    </alternativeName>
</protein>
<reference evidence="14" key="1">
    <citation type="journal article" date="2021" name="bioRxiv">
        <title>Whole Genome Assembly and Annotation of Northern Wild Rice, Zizania palustris L., Supports a Whole Genome Duplication in the Zizania Genus.</title>
        <authorList>
            <person name="Haas M."/>
            <person name="Kono T."/>
            <person name="Macchietto M."/>
            <person name="Millas R."/>
            <person name="McGilp L."/>
            <person name="Shao M."/>
            <person name="Duquette J."/>
            <person name="Hirsch C.N."/>
            <person name="Kimball J."/>
        </authorList>
    </citation>
    <scope>NUCLEOTIDE SEQUENCE</scope>
    <source>
        <tissue evidence="14">Fresh leaf tissue</tissue>
    </source>
</reference>
<evidence type="ECO:0000256" key="5">
    <source>
        <dbReference type="ARBA" id="ARBA00022737"/>
    </source>
</evidence>
<evidence type="ECO:0000256" key="11">
    <source>
        <dbReference type="ARBA" id="ARBA00081784"/>
    </source>
</evidence>
<dbReference type="OrthoDB" id="412781at2759"/>
<keyword evidence="5" id="KW-0677">Repeat</keyword>
<feature type="domain" description="S1 motif" evidence="13">
    <location>
        <begin position="515"/>
        <end position="583"/>
    </location>
</feature>
<proteinExistence type="inferred from homology"/>
<dbReference type="GO" id="GO:1990904">
    <property type="term" value="C:ribonucleoprotein complex"/>
    <property type="evidence" value="ECO:0007669"/>
    <property type="project" value="UniProtKB-KW"/>
</dbReference>
<evidence type="ECO:0000313" key="15">
    <source>
        <dbReference type="Proteomes" id="UP000729402"/>
    </source>
</evidence>
<sequence>MELKNAFSTSSKASLLTKHKTYSITDASHGSTTVPRYGNGTSNRVSSAVYTTQWPLPARDAVLQPSPAVPAVCHLQPLPREEGELVWPTVARGKRSRRNSPATTAAAAGKGRWTHASLASTLDYSGDFGSGSAASTSGGEDAFFSRGHRPVLPTTEVSAFILHTQSPSPASSSRVAARRPPLLGFFSVAHQQSPSVPCSGKKKGNMGNTKNQTPCSFSWGLAQSQPSPILNGDRITQDLSPHSRSCHLLARSSTPPKRQRRMASLAQHVAGLACPPLSGASRRPAAPRRPSALVCGTYALTKEDRERERMRQLFDDASERCRTAPMEGVAFSPEDLDTAVESTDIDTAIGSLIKGRVFMTTSNGAYVDIQSKSTAFLPLEEACLLDINHIEEAGIRAGLVEEFMIIDENPGDETLILSLQAIQQDLAWERCRQLQAEDVIVTGKVIGGNKGGVVALVEGHKGFVPFSQVSSKSTAEELIDKELPLKFVEVDEEQGRLVLSNRKAMADSQAQLGIGSVVLGTVESLKPYGAFIDIGGINGLLHVSQISHDRVADISTVLQPGDTLKVMILSHDRERGRVSLSTKKLEPTPGDMIRNPKLVFEKADEMAQIFRQRIAQAEAMARADMLRFQPESGLTLSSEGILGPLSSGTPSEELNSGEGQTTDE</sequence>
<accession>A0A8J5SWT5</accession>
<evidence type="ECO:0000256" key="12">
    <source>
        <dbReference type="SAM" id="MobiDB-lite"/>
    </source>
</evidence>
<dbReference type="FunFam" id="2.40.50.140:FF:000162">
    <property type="entry name" value="30S ribosomal protein S1, chloroplastic"/>
    <property type="match status" value="1"/>
</dbReference>
<evidence type="ECO:0000259" key="13">
    <source>
        <dbReference type="PROSITE" id="PS50126"/>
    </source>
</evidence>
<dbReference type="GO" id="GO:0003729">
    <property type="term" value="F:mRNA binding"/>
    <property type="evidence" value="ECO:0007669"/>
    <property type="project" value="TreeGrafter"/>
</dbReference>
<dbReference type="GO" id="GO:0005840">
    <property type="term" value="C:ribosome"/>
    <property type="evidence" value="ECO:0007669"/>
    <property type="project" value="UniProtKB-KW"/>
</dbReference>
<keyword evidence="9" id="KW-0687">Ribonucleoprotein</keyword>
<dbReference type="GO" id="GO:0003735">
    <property type="term" value="F:structural constituent of ribosome"/>
    <property type="evidence" value="ECO:0007669"/>
    <property type="project" value="TreeGrafter"/>
</dbReference>
<evidence type="ECO:0000256" key="9">
    <source>
        <dbReference type="ARBA" id="ARBA00023274"/>
    </source>
</evidence>
<dbReference type="FunFam" id="2.40.50.140:FF:000078">
    <property type="entry name" value="30S ribosomal protein S1"/>
    <property type="match status" value="1"/>
</dbReference>
<evidence type="ECO:0000256" key="7">
    <source>
        <dbReference type="ARBA" id="ARBA00022946"/>
    </source>
</evidence>
<keyword evidence="7" id="KW-0809">Transit peptide</keyword>
<dbReference type="InterPro" id="IPR003029">
    <property type="entry name" value="S1_domain"/>
</dbReference>
<dbReference type="EMBL" id="JAAALK010000286">
    <property type="protein sequence ID" value="KAG8063609.1"/>
    <property type="molecule type" value="Genomic_DNA"/>
</dbReference>
<comment type="caution">
    <text evidence="14">The sequence shown here is derived from an EMBL/GenBank/DDBJ whole genome shotgun (WGS) entry which is preliminary data.</text>
</comment>
<evidence type="ECO:0000256" key="6">
    <source>
        <dbReference type="ARBA" id="ARBA00022884"/>
    </source>
</evidence>
<evidence type="ECO:0000256" key="4">
    <source>
        <dbReference type="ARBA" id="ARBA00022640"/>
    </source>
</evidence>
<keyword evidence="3" id="KW-0150">Chloroplast</keyword>
<feature type="domain" description="S1 motif" evidence="13">
    <location>
        <begin position="350"/>
        <end position="420"/>
    </location>
</feature>
<feature type="domain" description="S1 motif" evidence="13">
    <location>
        <begin position="438"/>
        <end position="502"/>
    </location>
</feature>
<keyword evidence="4" id="KW-0934">Plastid</keyword>
<evidence type="ECO:0000256" key="2">
    <source>
        <dbReference type="ARBA" id="ARBA00006767"/>
    </source>
</evidence>
<dbReference type="PANTHER" id="PTHR10724:SF7">
    <property type="entry name" value="SMALL RIBOSOMAL SUBUNIT PROTEIN BS1C"/>
    <property type="match status" value="1"/>
</dbReference>
<feature type="compositionally biased region" description="Polar residues" evidence="12">
    <location>
        <begin position="646"/>
        <end position="664"/>
    </location>
</feature>
<dbReference type="Pfam" id="PF00575">
    <property type="entry name" value="S1"/>
    <property type="match status" value="2"/>
</dbReference>
<dbReference type="PANTHER" id="PTHR10724">
    <property type="entry name" value="30S RIBOSOMAL PROTEIN S1"/>
    <property type="match status" value="1"/>
</dbReference>
<dbReference type="AlphaFoldDB" id="A0A8J5SWT5"/>
<dbReference type="GO" id="GO:0006412">
    <property type="term" value="P:translation"/>
    <property type="evidence" value="ECO:0007669"/>
    <property type="project" value="TreeGrafter"/>
</dbReference>
<comment type="similarity">
    <text evidence="2">Belongs to the bacterial ribosomal protein bS1 family.</text>
</comment>
<feature type="region of interest" description="Disordered" evidence="12">
    <location>
        <begin position="635"/>
        <end position="664"/>
    </location>
</feature>
<keyword evidence="6" id="KW-0694">RNA-binding</keyword>
<evidence type="ECO:0000256" key="1">
    <source>
        <dbReference type="ARBA" id="ARBA00004229"/>
    </source>
</evidence>
<keyword evidence="8" id="KW-0689">Ribosomal protein</keyword>
<evidence type="ECO:0000256" key="10">
    <source>
        <dbReference type="ARBA" id="ARBA00069232"/>
    </source>
</evidence>
<dbReference type="SMART" id="SM00316">
    <property type="entry name" value="S1"/>
    <property type="match status" value="3"/>
</dbReference>
<reference evidence="14" key="2">
    <citation type="submission" date="2021-02" db="EMBL/GenBank/DDBJ databases">
        <authorList>
            <person name="Kimball J.A."/>
            <person name="Haas M.W."/>
            <person name="Macchietto M."/>
            <person name="Kono T."/>
            <person name="Duquette J."/>
            <person name="Shao M."/>
        </authorList>
    </citation>
    <scope>NUCLEOTIDE SEQUENCE</scope>
    <source>
        <tissue evidence="14">Fresh leaf tissue</tissue>
    </source>
</reference>
<keyword evidence="15" id="KW-1185">Reference proteome</keyword>
<dbReference type="GO" id="GO:0009570">
    <property type="term" value="C:chloroplast stroma"/>
    <property type="evidence" value="ECO:0007669"/>
    <property type="project" value="TreeGrafter"/>
</dbReference>
<name>A0A8J5SWT5_ZIZPA</name>
<dbReference type="CDD" id="cd04465">
    <property type="entry name" value="S1_RPS1_repeat_ec2_hs2"/>
    <property type="match status" value="1"/>
</dbReference>
<dbReference type="PROSITE" id="PS50126">
    <property type="entry name" value="S1"/>
    <property type="match status" value="3"/>
</dbReference>